<dbReference type="InterPro" id="IPR029035">
    <property type="entry name" value="DHS-like_NAD/FAD-binding_dom"/>
</dbReference>
<dbReference type="GO" id="GO:0050660">
    <property type="term" value="F:flavin adenine dinucleotide binding"/>
    <property type="evidence" value="ECO:0007669"/>
    <property type="project" value="TreeGrafter"/>
</dbReference>
<dbReference type="CDD" id="cd02002">
    <property type="entry name" value="TPP_BFDC"/>
    <property type="match status" value="1"/>
</dbReference>
<dbReference type="GO" id="GO:0030976">
    <property type="term" value="F:thiamine pyrophosphate binding"/>
    <property type="evidence" value="ECO:0007669"/>
    <property type="project" value="InterPro"/>
</dbReference>
<feature type="non-terminal residue" evidence="6">
    <location>
        <position position="1"/>
    </location>
</feature>
<comment type="similarity">
    <text evidence="1">Belongs to the TPP enzyme family.</text>
</comment>
<dbReference type="InterPro" id="IPR029061">
    <property type="entry name" value="THDP-binding"/>
</dbReference>
<dbReference type="InterPro" id="IPR012000">
    <property type="entry name" value="Thiamin_PyroP_enz_cen_dom"/>
</dbReference>
<name>A0A382HWV5_9ZZZZ</name>
<organism evidence="6">
    <name type="scientific">marine metagenome</name>
    <dbReference type="NCBI Taxonomy" id="408172"/>
    <lineage>
        <taxon>unclassified sequences</taxon>
        <taxon>metagenomes</taxon>
        <taxon>ecological metagenomes</taxon>
    </lineage>
</organism>
<dbReference type="GO" id="GO:0003984">
    <property type="term" value="F:acetolactate synthase activity"/>
    <property type="evidence" value="ECO:0007669"/>
    <property type="project" value="TreeGrafter"/>
</dbReference>
<reference evidence="6" key="1">
    <citation type="submission" date="2018-05" db="EMBL/GenBank/DDBJ databases">
        <authorList>
            <person name="Lanie J.A."/>
            <person name="Ng W.-L."/>
            <person name="Kazmierczak K.M."/>
            <person name="Andrzejewski T.M."/>
            <person name="Davidsen T.M."/>
            <person name="Wayne K.J."/>
            <person name="Tettelin H."/>
            <person name="Glass J.I."/>
            <person name="Rusch D."/>
            <person name="Podicherti R."/>
            <person name="Tsui H.-C.T."/>
            <person name="Winkler M.E."/>
        </authorList>
    </citation>
    <scope>NUCLEOTIDE SEQUENCE</scope>
</reference>
<dbReference type="PANTHER" id="PTHR18968">
    <property type="entry name" value="THIAMINE PYROPHOSPHATE ENZYMES"/>
    <property type="match status" value="1"/>
</dbReference>
<dbReference type="PROSITE" id="PS00187">
    <property type="entry name" value="TPP_ENZYMES"/>
    <property type="match status" value="1"/>
</dbReference>
<dbReference type="InterPro" id="IPR011766">
    <property type="entry name" value="TPP_enzyme_TPP-bd"/>
</dbReference>
<evidence type="ECO:0000256" key="2">
    <source>
        <dbReference type="ARBA" id="ARBA00023052"/>
    </source>
</evidence>
<dbReference type="AlphaFoldDB" id="A0A382HWV5"/>
<evidence type="ECO:0000313" key="6">
    <source>
        <dbReference type="EMBL" id="SVB91778.1"/>
    </source>
</evidence>
<evidence type="ECO:0000256" key="1">
    <source>
        <dbReference type="ARBA" id="ARBA00007812"/>
    </source>
</evidence>
<feature type="region of interest" description="Disordered" evidence="3">
    <location>
        <begin position="193"/>
        <end position="215"/>
    </location>
</feature>
<keyword evidence="2" id="KW-0786">Thiamine pyrophosphate</keyword>
<dbReference type="Gene3D" id="3.40.50.970">
    <property type="match status" value="1"/>
</dbReference>
<protein>
    <recommendedName>
        <fullName evidence="7">Thiamine pyrophosphate enzyme TPP-binding domain-containing protein</fullName>
    </recommendedName>
</protein>
<dbReference type="SUPFAM" id="SSF52467">
    <property type="entry name" value="DHS-like NAD/FAD-binding domain"/>
    <property type="match status" value="1"/>
</dbReference>
<feature type="domain" description="Thiamine pyrophosphate enzyme TPP-binding" evidence="5">
    <location>
        <begin position="258"/>
        <end position="405"/>
    </location>
</feature>
<feature type="compositionally biased region" description="Basic and acidic residues" evidence="3">
    <location>
        <begin position="205"/>
        <end position="215"/>
    </location>
</feature>
<dbReference type="InterPro" id="IPR000399">
    <property type="entry name" value="TPP-bd_CS"/>
</dbReference>
<evidence type="ECO:0000259" key="5">
    <source>
        <dbReference type="Pfam" id="PF02775"/>
    </source>
</evidence>
<evidence type="ECO:0000259" key="4">
    <source>
        <dbReference type="Pfam" id="PF00205"/>
    </source>
</evidence>
<evidence type="ECO:0000256" key="3">
    <source>
        <dbReference type="SAM" id="MobiDB-lite"/>
    </source>
</evidence>
<gene>
    <name evidence="6" type="ORF">METZ01_LOCUS244632</name>
</gene>
<dbReference type="GO" id="GO:0000287">
    <property type="term" value="F:magnesium ion binding"/>
    <property type="evidence" value="ECO:0007669"/>
    <property type="project" value="InterPro"/>
</dbReference>
<dbReference type="InterPro" id="IPR045229">
    <property type="entry name" value="TPP_enz"/>
</dbReference>
<accession>A0A382HWV5</accession>
<dbReference type="SUPFAM" id="SSF52518">
    <property type="entry name" value="Thiamin diphosphate-binding fold (THDP-binding)"/>
    <property type="match status" value="1"/>
</dbReference>
<dbReference type="Gene3D" id="3.40.50.1220">
    <property type="entry name" value="TPP-binding domain"/>
    <property type="match status" value="1"/>
</dbReference>
<evidence type="ECO:0008006" key="7">
    <source>
        <dbReference type="Google" id="ProtNLM"/>
    </source>
</evidence>
<sequence length="411" mass="44357">KQAKTPPTGPVFISFPWDTMDESADLNIIPSSQGYFRTRPDADAVSQASLLLAQADNPILVIGDRVAQSGAAGQVVRVAEQLGARVYATSFSEMNFPTSHNLYGGILNTSSPATGRLLAGADVVMAIGTDVFSSFLYVSEPFLGPQTKLIHLDNSSEELEKIYPTEVGILADPGAGLVELADALDQEMSASNREAAATRTATWSEQKRRSDDRYQQRLRERWDNNPMPVERMMHELAQAAPPGTIIADEAITSRPALMQAFTFDEPGSVYGIRGGALGWAMPGALGVKLANPDRPVLAVVGDGASMYTVQALWTAARYNIPVVYAICNNRSYRILKVNMDTYLRHMQDDQERESEYVGMDFANPLDLAAIARAMGIAGETVTDPAELGPALERAYASGRPALLDVSIDGAL</sequence>
<proteinExistence type="inferred from homology"/>
<dbReference type="Pfam" id="PF02775">
    <property type="entry name" value="TPP_enzyme_C"/>
    <property type="match status" value="1"/>
</dbReference>
<feature type="domain" description="Thiamine pyrophosphate enzyme central" evidence="4">
    <location>
        <begin position="47"/>
        <end position="180"/>
    </location>
</feature>
<dbReference type="EMBL" id="UINC01063783">
    <property type="protein sequence ID" value="SVB91778.1"/>
    <property type="molecule type" value="Genomic_DNA"/>
</dbReference>
<dbReference type="Pfam" id="PF00205">
    <property type="entry name" value="TPP_enzyme_M"/>
    <property type="match status" value="1"/>
</dbReference>